<organism evidence="10 11">
    <name type="scientific">Nonomuraea turkmeniaca</name>
    <dbReference type="NCBI Taxonomy" id="103838"/>
    <lineage>
        <taxon>Bacteria</taxon>
        <taxon>Bacillati</taxon>
        <taxon>Actinomycetota</taxon>
        <taxon>Actinomycetes</taxon>
        <taxon>Streptosporangiales</taxon>
        <taxon>Streptosporangiaceae</taxon>
        <taxon>Nonomuraea</taxon>
    </lineage>
</organism>
<dbReference type="PANTHER" id="PTHR43261:SF1">
    <property type="entry name" value="RIBOSOME-RELEASING FACTOR 2, MITOCHONDRIAL"/>
    <property type="match status" value="1"/>
</dbReference>
<dbReference type="CDD" id="cd03713">
    <property type="entry name" value="EFG_mtEFG_C"/>
    <property type="match status" value="1"/>
</dbReference>
<keyword evidence="5 7" id="KW-0342">GTP-binding</keyword>
<dbReference type="InterPro" id="IPR000640">
    <property type="entry name" value="EFG_V-like"/>
</dbReference>
<dbReference type="InterPro" id="IPR027417">
    <property type="entry name" value="P-loop_NTPase"/>
</dbReference>
<reference evidence="10 11" key="1">
    <citation type="submission" date="2019-05" db="EMBL/GenBank/DDBJ databases">
        <title>Draft genome sequence of Nonomuraea turkmeniaca DSM 43926.</title>
        <authorList>
            <person name="Saricaoglu S."/>
            <person name="Isik K."/>
        </authorList>
    </citation>
    <scope>NUCLEOTIDE SEQUENCE [LARGE SCALE GENOMIC DNA]</scope>
    <source>
        <strain evidence="10 11">DSM 43926</strain>
    </source>
</reference>
<evidence type="ECO:0000256" key="4">
    <source>
        <dbReference type="ARBA" id="ARBA00022917"/>
    </source>
</evidence>
<dbReference type="Pfam" id="PF00009">
    <property type="entry name" value="GTP_EFTU"/>
    <property type="match status" value="1"/>
</dbReference>
<dbReference type="SMART" id="SM00838">
    <property type="entry name" value="EFG_C"/>
    <property type="match status" value="1"/>
</dbReference>
<dbReference type="NCBIfam" id="NF009379">
    <property type="entry name" value="PRK12740.1-3"/>
    <property type="match status" value="1"/>
</dbReference>
<evidence type="ECO:0000256" key="3">
    <source>
        <dbReference type="ARBA" id="ARBA00022768"/>
    </source>
</evidence>
<dbReference type="FunFam" id="2.40.30.10:FF:000006">
    <property type="entry name" value="Elongation factor G"/>
    <property type="match status" value="1"/>
</dbReference>
<dbReference type="SUPFAM" id="SSF54211">
    <property type="entry name" value="Ribosomal protein S5 domain 2-like"/>
    <property type="match status" value="1"/>
</dbReference>
<dbReference type="InterPro" id="IPR047872">
    <property type="entry name" value="EFG_IV"/>
</dbReference>
<dbReference type="InterPro" id="IPR005517">
    <property type="entry name" value="Transl_elong_EFG/EF2_IV"/>
</dbReference>
<dbReference type="NCBIfam" id="NF009381">
    <property type="entry name" value="PRK12740.1-5"/>
    <property type="match status" value="1"/>
</dbReference>
<comment type="subcellular location">
    <subcellularLocation>
        <location evidence="7">Cytoplasm</location>
    </subcellularLocation>
</comment>
<dbReference type="GO" id="GO:0032790">
    <property type="term" value="P:ribosome disassembly"/>
    <property type="evidence" value="ECO:0007669"/>
    <property type="project" value="TreeGrafter"/>
</dbReference>
<dbReference type="Gene3D" id="3.30.230.10">
    <property type="match status" value="1"/>
</dbReference>
<sequence length="699" mass="76624">MAATTALDLAKVRNIGIMAHIDAGKTTTTERILFYTGINYKIGEVHEGAATMDWMEQEQERGITITSAATTCEWIGHTINIIDTPGHVDFTIEVERSLRVLDGAVAVFDGVAGVEPQSETVWRQADRYNVPRICFVNKMDRVGAEFHRCVEMMVSRLGATPAVIQLPWGVEADFKGVIDLIKMKGLIWSAEAAKGEMYDTVDIPADHAEAAREWRDRLIETVAENDDELMELYLEGTEPTEEQLVAALRRATLSSAINPVLCGTAFKNKGVQPLLDAIVAYLPAPTDLKAFKGHAVGKEDQVIERHADPAEPFSALAFKIASDPHLGKLTYIRIYSGTLDTGSQVVNSVKGKKERIGKIYQMHANKREERPTAIAGQIVAVMGLKDTTTGDTLSDPSNQVVLESMTFPAPVINVAIEPKTKGDQEKLSTAIQRLAEEDPSFQVRRDEETGQTVIWGMGELHLEILVDRMRREFKVEANVGRPQVAYRETIRRTVEKLDYTHKKQTGGSGQFARVIINLEPLGEGNDGYEFENKVTGGRVPREYIPSVDAGAQEAAEFGVLAGYPMVGVKVTLIDGAAHDVDSSEMAFKIAGSMAFKEAARKADAVLLEPMMAVEVTTPEDYMGDVIGDLNGRRGQIQSMDERAGARVVTALVPLSEMFGYVGDLRSKTQGRASYSMQFDSYSEVPPGIAKEIVAKARGE</sequence>
<dbReference type="SUPFAM" id="SSF50447">
    <property type="entry name" value="Translation proteins"/>
    <property type="match status" value="1"/>
</dbReference>
<evidence type="ECO:0000313" key="11">
    <source>
        <dbReference type="Proteomes" id="UP000309128"/>
    </source>
</evidence>
<name>A0A5S4F7X3_9ACTN</name>
<dbReference type="InterPro" id="IPR020568">
    <property type="entry name" value="Ribosomal_Su5_D2-typ_SF"/>
</dbReference>
<dbReference type="FunFam" id="3.30.70.240:FF:000001">
    <property type="entry name" value="Elongation factor G"/>
    <property type="match status" value="1"/>
</dbReference>
<dbReference type="Pfam" id="PF14492">
    <property type="entry name" value="EFG_III"/>
    <property type="match status" value="1"/>
</dbReference>
<evidence type="ECO:0000313" key="10">
    <source>
        <dbReference type="EMBL" id="TMR12264.1"/>
    </source>
</evidence>
<dbReference type="Proteomes" id="UP000309128">
    <property type="component" value="Unassembled WGS sequence"/>
</dbReference>
<keyword evidence="2 7" id="KW-0547">Nucleotide-binding</keyword>
<evidence type="ECO:0000256" key="8">
    <source>
        <dbReference type="NCBIfam" id="TIGR00484"/>
    </source>
</evidence>
<dbReference type="InterPro" id="IPR000795">
    <property type="entry name" value="T_Tr_GTP-bd_dom"/>
</dbReference>
<dbReference type="Gene3D" id="2.40.30.10">
    <property type="entry name" value="Translation factors"/>
    <property type="match status" value="1"/>
</dbReference>
<dbReference type="Pfam" id="PF22042">
    <property type="entry name" value="EF-G_D2"/>
    <property type="match status" value="1"/>
</dbReference>
<evidence type="ECO:0000256" key="1">
    <source>
        <dbReference type="ARBA" id="ARBA00005870"/>
    </source>
</evidence>
<dbReference type="PRINTS" id="PR00315">
    <property type="entry name" value="ELONGATNFCT"/>
</dbReference>
<dbReference type="NCBIfam" id="TIGR00231">
    <property type="entry name" value="small_GTP"/>
    <property type="match status" value="1"/>
</dbReference>
<dbReference type="InterPro" id="IPR041095">
    <property type="entry name" value="EFG_II"/>
</dbReference>
<feature type="domain" description="Tr-type G" evidence="9">
    <location>
        <begin position="10"/>
        <end position="286"/>
    </location>
</feature>
<evidence type="ECO:0000256" key="2">
    <source>
        <dbReference type="ARBA" id="ARBA00022741"/>
    </source>
</evidence>
<dbReference type="InterPro" id="IPR004540">
    <property type="entry name" value="Transl_elong_EFG/EF2"/>
</dbReference>
<dbReference type="SMART" id="SM00889">
    <property type="entry name" value="EFG_IV"/>
    <property type="match status" value="1"/>
</dbReference>
<dbReference type="InterPro" id="IPR031157">
    <property type="entry name" value="G_TR_CS"/>
</dbReference>
<dbReference type="PANTHER" id="PTHR43261">
    <property type="entry name" value="TRANSLATION ELONGATION FACTOR G-RELATED"/>
    <property type="match status" value="1"/>
</dbReference>
<dbReference type="InterPro" id="IPR005225">
    <property type="entry name" value="Small_GTP-bd"/>
</dbReference>
<dbReference type="Gene3D" id="3.30.70.240">
    <property type="match status" value="1"/>
</dbReference>
<comment type="caution">
    <text evidence="10">The sequence shown here is derived from an EMBL/GenBank/DDBJ whole genome shotgun (WGS) entry which is preliminary data.</text>
</comment>
<dbReference type="CDD" id="cd04088">
    <property type="entry name" value="EFG_mtEFG_II"/>
    <property type="match status" value="1"/>
</dbReference>
<dbReference type="EMBL" id="VCKY01000138">
    <property type="protein sequence ID" value="TMR12264.1"/>
    <property type="molecule type" value="Genomic_DNA"/>
</dbReference>
<dbReference type="GO" id="GO:0003746">
    <property type="term" value="F:translation elongation factor activity"/>
    <property type="evidence" value="ECO:0007669"/>
    <property type="project" value="UniProtKB-UniRule"/>
</dbReference>
<feature type="binding site" evidence="7">
    <location>
        <begin position="83"/>
        <end position="87"/>
    </location>
    <ligand>
        <name>GTP</name>
        <dbReference type="ChEBI" id="CHEBI:37565"/>
    </ligand>
</feature>
<dbReference type="CDD" id="cd01434">
    <property type="entry name" value="EFG_mtEFG1_IV"/>
    <property type="match status" value="1"/>
</dbReference>
<keyword evidence="4 7" id="KW-0648">Protein biosynthesis</keyword>
<dbReference type="FunFam" id="3.40.50.300:FF:000029">
    <property type="entry name" value="Elongation factor G"/>
    <property type="match status" value="1"/>
</dbReference>
<dbReference type="InterPro" id="IPR035649">
    <property type="entry name" value="EFG_V"/>
</dbReference>
<dbReference type="HAMAP" id="MF_00054_B">
    <property type="entry name" value="EF_G_EF_2_B"/>
    <property type="match status" value="1"/>
</dbReference>
<dbReference type="InterPro" id="IPR053905">
    <property type="entry name" value="EF-G-like_DII"/>
</dbReference>
<dbReference type="CDD" id="cd01886">
    <property type="entry name" value="EF-G"/>
    <property type="match status" value="1"/>
</dbReference>
<dbReference type="CDD" id="cd16262">
    <property type="entry name" value="EFG_III"/>
    <property type="match status" value="1"/>
</dbReference>
<proteinExistence type="inferred from homology"/>
<evidence type="ECO:0000256" key="5">
    <source>
        <dbReference type="ARBA" id="ARBA00023134"/>
    </source>
</evidence>
<feature type="binding site" evidence="7">
    <location>
        <begin position="137"/>
        <end position="140"/>
    </location>
    <ligand>
        <name>GTP</name>
        <dbReference type="ChEBI" id="CHEBI:37565"/>
    </ligand>
</feature>
<evidence type="ECO:0000256" key="7">
    <source>
        <dbReference type="HAMAP-Rule" id="MF_00054"/>
    </source>
</evidence>
<dbReference type="SUPFAM" id="SSF54980">
    <property type="entry name" value="EF-G C-terminal domain-like"/>
    <property type="match status" value="2"/>
</dbReference>
<gene>
    <name evidence="7 10" type="primary">fusA</name>
    <name evidence="10" type="ORF">ETD86_33285</name>
</gene>
<dbReference type="FunFam" id="3.30.230.10:FF:000003">
    <property type="entry name" value="Elongation factor G"/>
    <property type="match status" value="1"/>
</dbReference>
<dbReference type="Gene3D" id="3.30.70.870">
    <property type="entry name" value="Elongation Factor G (Translational Gtpase), domain 3"/>
    <property type="match status" value="1"/>
</dbReference>
<dbReference type="InterPro" id="IPR014721">
    <property type="entry name" value="Ribsml_uS5_D2-typ_fold_subgr"/>
</dbReference>
<dbReference type="SUPFAM" id="SSF52540">
    <property type="entry name" value="P-loop containing nucleoside triphosphate hydrolases"/>
    <property type="match status" value="1"/>
</dbReference>
<dbReference type="InterPro" id="IPR009022">
    <property type="entry name" value="EFG_III"/>
</dbReference>
<dbReference type="PROSITE" id="PS51722">
    <property type="entry name" value="G_TR_2"/>
    <property type="match status" value="1"/>
</dbReference>
<dbReference type="FunFam" id="3.30.70.870:FF:000001">
    <property type="entry name" value="Elongation factor G"/>
    <property type="match status" value="1"/>
</dbReference>
<protein>
    <recommendedName>
        <fullName evidence="7 8">Elongation factor G</fullName>
        <shortName evidence="7">EF-G</shortName>
    </recommendedName>
</protein>
<dbReference type="GO" id="GO:0005737">
    <property type="term" value="C:cytoplasm"/>
    <property type="evidence" value="ECO:0007669"/>
    <property type="project" value="UniProtKB-SubCell"/>
</dbReference>
<comment type="function">
    <text evidence="6 7">Catalyzes the GTP-dependent ribosomal translocation step during translation elongation. During this step, the ribosome changes from the pre-translocational (PRE) to the post-translocational (POST) state as the newly formed A-site-bound peptidyl-tRNA and P-site-bound deacylated tRNA move to the P and E sites, respectively. Catalyzes the coordinated movement of the two tRNA molecules, the mRNA and conformational changes in the ribosome.</text>
</comment>
<evidence type="ECO:0000256" key="6">
    <source>
        <dbReference type="ARBA" id="ARBA00024731"/>
    </source>
</evidence>
<feature type="binding site" evidence="7">
    <location>
        <begin position="19"/>
        <end position="26"/>
    </location>
    <ligand>
        <name>GTP</name>
        <dbReference type="ChEBI" id="CHEBI:37565"/>
    </ligand>
</feature>
<evidence type="ECO:0000259" key="9">
    <source>
        <dbReference type="PROSITE" id="PS51722"/>
    </source>
</evidence>
<dbReference type="AlphaFoldDB" id="A0A5S4F7X3"/>
<dbReference type="GO" id="GO:0005525">
    <property type="term" value="F:GTP binding"/>
    <property type="evidence" value="ECO:0007669"/>
    <property type="project" value="UniProtKB-UniRule"/>
</dbReference>
<dbReference type="PROSITE" id="PS00301">
    <property type="entry name" value="G_TR_1"/>
    <property type="match status" value="1"/>
</dbReference>
<keyword evidence="11" id="KW-1185">Reference proteome</keyword>
<dbReference type="GO" id="GO:0003924">
    <property type="term" value="F:GTPase activity"/>
    <property type="evidence" value="ECO:0007669"/>
    <property type="project" value="InterPro"/>
</dbReference>
<dbReference type="Pfam" id="PF00679">
    <property type="entry name" value="EFG_C"/>
    <property type="match status" value="1"/>
</dbReference>
<keyword evidence="3 7" id="KW-0251">Elongation factor</keyword>
<dbReference type="OrthoDB" id="3492050at2"/>
<dbReference type="Gene3D" id="3.40.50.300">
    <property type="entry name" value="P-loop containing nucleotide triphosphate hydrolases"/>
    <property type="match status" value="1"/>
</dbReference>
<comment type="similarity">
    <text evidence="1 7">Belongs to the TRAFAC class translation factor GTPase superfamily. Classic translation factor GTPase family. EF-G/EF-2 subfamily.</text>
</comment>
<dbReference type="Pfam" id="PF03764">
    <property type="entry name" value="EFG_IV"/>
    <property type="match status" value="1"/>
</dbReference>
<dbReference type="NCBIfam" id="TIGR00484">
    <property type="entry name" value="EF-G"/>
    <property type="match status" value="1"/>
</dbReference>
<dbReference type="InterPro" id="IPR009000">
    <property type="entry name" value="Transl_B-barrel_sf"/>
</dbReference>
<accession>A0A5S4F7X3</accession>
<keyword evidence="7" id="KW-0963">Cytoplasm</keyword>
<dbReference type="InterPro" id="IPR035647">
    <property type="entry name" value="EFG_III/V"/>
</dbReference>